<dbReference type="InterPro" id="IPR039532">
    <property type="entry name" value="TetR_C_Firmicutes"/>
</dbReference>
<gene>
    <name evidence="4" type="ORF">RZO55_23510</name>
</gene>
<sequence>MDMQKQDRRIRKTQKLLKESLLELMEKKDFKNISVKDITELADLNRGTFYLHYADTYSLLQEMESEVLRDFQNMVNDYREAFIKASLMPILIPIIQYIEENKKICKILFENSSSNDFVNRFHTLILKNGTAIIKEQYPNARDVTLNYFLEFITYGLTGVLKQWLNTDMPEPKEEVAEFVDKVIMGTAKNLLIN</sequence>
<name>A0ABU4GSC4_9CLOT</name>
<dbReference type="InterPro" id="IPR050624">
    <property type="entry name" value="HTH-type_Tx_Regulator"/>
</dbReference>
<protein>
    <submittedName>
        <fullName evidence="4">TetR-like C-terminal domain-containing protein</fullName>
    </submittedName>
</protein>
<evidence type="ECO:0000256" key="2">
    <source>
        <dbReference type="PROSITE-ProRule" id="PRU00335"/>
    </source>
</evidence>
<keyword evidence="5" id="KW-1185">Reference proteome</keyword>
<evidence type="ECO:0000313" key="5">
    <source>
        <dbReference type="Proteomes" id="UP001276854"/>
    </source>
</evidence>
<comment type="caution">
    <text evidence="4">The sequence shown here is derived from an EMBL/GenBank/DDBJ whole genome shotgun (WGS) entry which is preliminary data.</text>
</comment>
<dbReference type="PROSITE" id="PS50977">
    <property type="entry name" value="HTH_TETR_2"/>
    <property type="match status" value="1"/>
</dbReference>
<accession>A0ABU4GSC4</accession>
<organism evidence="4 5">
    <name type="scientific">Clostridium boliviensis</name>
    <dbReference type="NCBI Taxonomy" id="318465"/>
    <lineage>
        <taxon>Bacteria</taxon>
        <taxon>Bacillati</taxon>
        <taxon>Bacillota</taxon>
        <taxon>Clostridia</taxon>
        <taxon>Eubacteriales</taxon>
        <taxon>Clostridiaceae</taxon>
        <taxon>Clostridium</taxon>
    </lineage>
</organism>
<dbReference type="Proteomes" id="UP001276854">
    <property type="component" value="Unassembled WGS sequence"/>
</dbReference>
<dbReference type="RefSeq" id="WP_318066705.1">
    <property type="nucleotide sequence ID" value="NZ_JAWONS010000326.1"/>
</dbReference>
<dbReference type="Pfam" id="PF14278">
    <property type="entry name" value="TetR_C_8"/>
    <property type="match status" value="1"/>
</dbReference>
<dbReference type="PANTHER" id="PTHR43479">
    <property type="entry name" value="ACREF/ENVCD OPERON REPRESSOR-RELATED"/>
    <property type="match status" value="1"/>
</dbReference>
<dbReference type="Pfam" id="PF00440">
    <property type="entry name" value="TetR_N"/>
    <property type="match status" value="1"/>
</dbReference>
<dbReference type="PANTHER" id="PTHR43479:SF7">
    <property type="entry name" value="TETR-FAMILY TRANSCRIPTIONAL REGULATOR"/>
    <property type="match status" value="1"/>
</dbReference>
<keyword evidence="1 2" id="KW-0238">DNA-binding</keyword>
<dbReference type="Gene3D" id="1.10.357.10">
    <property type="entry name" value="Tetracycline Repressor, domain 2"/>
    <property type="match status" value="1"/>
</dbReference>
<proteinExistence type="predicted"/>
<dbReference type="InterPro" id="IPR009057">
    <property type="entry name" value="Homeodomain-like_sf"/>
</dbReference>
<dbReference type="InterPro" id="IPR001647">
    <property type="entry name" value="HTH_TetR"/>
</dbReference>
<reference evidence="4 5" key="1">
    <citation type="submission" date="2023-10" db="EMBL/GenBank/DDBJ databases">
        <title>A novel Glycoside Hydrolase 43-Like Enzyme from Clostrdium boliviensis is an Endo-xylanase, and a Candidate for Xylooligosaccharides Production from Different Xylan Substrates.</title>
        <authorList>
            <person name="Alvarez M.T."/>
            <person name="Rocabado-Villegas L.R."/>
            <person name="Salas-Veizaga D.M."/>
            <person name="Linares-Pasten J.A."/>
            <person name="Gudmundsdottir E.E."/>
            <person name="Hreggvidsson G.O."/>
            <person name="Adlercreutz P."/>
            <person name="Nordberg Karlsson E."/>
        </authorList>
    </citation>
    <scope>NUCLEOTIDE SEQUENCE [LARGE SCALE GENOMIC DNA]</scope>
    <source>
        <strain evidence="4 5">E-1</strain>
    </source>
</reference>
<dbReference type="EMBL" id="JAWONS010000326">
    <property type="protein sequence ID" value="MDW2800538.1"/>
    <property type="molecule type" value="Genomic_DNA"/>
</dbReference>
<feature type="DNA-binding region" description="H-T-H motif" evidence="2">
    <location>
        <begin position="34"/>
        <end position="53"/>
    </location>
</feature>
<evidence type="ECO:0000313" key="4">
    <source>
        <dbReference type="EMBL" id="MDW2800538.1"/>
    </source>
</evidence>
<dbReference type="SUPFAM" id="SSF46689">
    <property type="entry name" value="Homeodomain-like"/>
    <property type="match status" value="1"/>
</dbReference>
<evidence type="ECO:0000256" key="1">
    <source>
        <dbReference type="ARBA" id="ARBA00023125"/>
    </source>
</evidence>
<evidence type="ECO:0000259" key="3">
    <source>
        <dbReference type="PROSITE" id="PS50977"/>
    </source>
</evidence>
<feature type="domain" description="HTH tetR-type" evidence="3">
    <location>
        <begin position="11"/>
        <end position="71"/>
    </location>
</feature>